<keyword evidence="2" id="KW-1185">Reference proteome</keyword>
<organism evidence="1 2">
    <name type="scientific">Novosphingobium chloroacetimidivorans</name>
    <dbReference type="NCBI Taxonomy" id="1428314"/>
    <lineage>
        <taxon>Bacteria</taxon>
        <taxon>Pseudomonadati</taxon>
        <taxon>Pseudomonadota</taxon>
        <taxon>Alphaproteobacteria</taxon>
        <taxon>Sphingomonadales</taxon>
        <taxon>Sphingomonadaceae</taxon>
        <taxon>Novosphingobium</taxon>
    </lineage>
</organism>
<dbReference type="EMBL" id="JACHLR010000013">
    <property type="protein sequence ID" value="MBB4859612.1"/>
    <property type="molecule type" value="Genomic_DNA"/>
</dbReference>
<dbReference type="Proteomes" id="UP000555448">
    <property type="component" value="Unassembled WGS sequence"/>
</dbReference>
<gene>
    <name evidence="1" type="ORF">HNO88_002941</name>
</gene>
<dbReference type="AlphaFoldDB" id="A0A7W7NXZ2"/>
<comment type="caution">
    <text evidence="1">The sequence shown here is derived from an EMBL/GenBank/DDBJ whole genome shotgun (WGS) entry which is preliminary data.</text>
</comment>
<evidence type="ECO:0000313" key="1">
    <source>
        <dbReference type="EMBL" id="MBB4859612.1"/>
    </source>
</evidence>
<dbReference type="RefSeq" id="WP_184246843.1">
    <property type="nucleotide sequence ID" value="NZ_JACHLR010000013.1"/>
</dbReference>
<reference evidence="1 2" key="1">
    <citation type="submission" date="2020-08" db="EMBL/GenBank/DDBJ databases">
        <title>Functional genomics of gut bacteria from endangered species of beetles.</title>
        <authorList>
            <person name="Carlos-Shanley C."/>
        </authorList>
    </citation>
    <scope>NUCLEOTIDE SEQUENCE [LARGE SCALE GENOMIC DNA]</scope>
    <source>
        <strain evidence="1 2">S00245</strain>
    </source>
</reference>
<proteinExistence type="predicted"/>
<name>A0A7W7NXZ2_9SPHN</name>
<accession>A0A7W7NXZ2</accession>
<protein>
    <submittedName>
        <fullName evidence="1">Uncharacterized protein</fullName>
    </submittedName>
</protein>
<sequence>MPATPARIGFILEPYRRAVSETASTKARHGNLARQSADPIDSWFASLADAQLRADQRQALFSPERRRFDIVTSEVEGLDALLASEQALTATLVDEERGLNKPMLITALTLDLDAQRAQFSLWG</sequence>
<evidence type="ECO:0000313" key="2">
    <source>
        <dbReference type="Proteomes" id="UP000555448"/>
    </source>
</evidence>